<evidence type="ECO:0000259" key="2">
    <source>
        <dbReference type="Pfam" id="PF12969"/>
    </source>
</evidence>
<accession>A0A1J5TA59</accession>
<feature type="domain" description="Transglutaminase-like" evidence="1">
    <location>
        <begin position="318"/>
        <end position="396"/>
    </location>
</feature>
<dbReference type="Gene3D" id="2.60.40.3140">
    <property type="match status" value="1"/>
</dbReference>
<dbReference type="Gene3D" id="2.60.120.1130">
    <property type="match status" value="1"/>
</dbReference>
<evidence type="ECO:0000313" key="3">
    <source>
        <dbReference type="EMBL" id="OIR13136.1"/>
    </source>
</evidence>
<proteinExistence type="predicted"/>
<evidence type="ECO:0000259" key="1">
    <source>
        <dbReference type="Pfam" id="PF01841"/>
    </source>
</evidence>
<sequence>MEKRLIPALFFLLIISSSKLCSQNNQSYKFDKITASDFVIQSPLIDSNTNAVIIADIGNTDFEGNDKGWFTYVFKRKTRIKIINKRAIDIASIEIPLYQDEDDREKLSDLSAATYNLINGQVVANKLDKKSVFNERKDKNHSLAKFALPAVSEGSIIEYSYTIKSNFIFNIPSWEFQHPQYPSLWNEYNITIPNLLVYMSLRQGQNNFYIDKTEEGYRTYSVKVKHGEGIMQTEQSLSVSTQVNKHRWVMKDIPGIKIEDYITTPLNYIAKIDFQLYQTNDGEQTHDVFTTWQKAVGEIMKRSDFGKVLEENDDLFGQLAKQIVNVNDDQLKQVKDIYYYIQKNFTCTNYHQFFFKSTLKGLIEKKSGNVGEINLLLTGLLRQLDVYAAPVILSVREAGRAYSKYPQMDQYNYVICKIKLGNEDYYLDASQPLLGFAKLPLNCYNGFAKVISKDSADVYFNANQLKEVRTVLVFISNSSENGYRGSVTKNYGYYESLQTRRIIAQSSEKDYKSNIEKNSIQENIKIENIKIDSLNEPELPLVVKYDLNINTAGNEDIIYFNPLLDEKIMKNPFAAAEREYPVEMPYTTDDTYILNMEVPKGYMIDELPKSARVMLNEKDGMFEYLISANENTIQMKCSLQFNKANFNSDNYQSLREFYGHVVKKEAEQIVFKKIKK</sequence>
<feature type="domain" description="DUF3857" evidence="2">
    <location>
        <begin position="72"/>
        <end position="226"/>
    </location>
</feature>
<organism evidence="3">
    <name type="scientific">mine drainage metagenome</name>
    <dbReference type="NCBI Taxonomy" id="410659"/>
    <lineage>
        <taxon>unclassified sequences</taxon>
        <taxon>metagenomes</taxon>
        <taxon>ecological metagenomes</taxon>
    </lineage>
</organism>
<dbReference type="InterPro" id="IPR024618">
    <property type="entry name" value="DUF3857"/>
</dbReference>
<dbReference type="InterPro" id="IPR002931">
    <property type="entry name" value="Transglutaminase-like"/>
</dbReference>
<dbReference type="AlphaFoldDB" id="A0A1J5TA59"/>
<comment type="caution">
    <text evidence="3">The sequence shown here is derived from an EMBL/GenBank/DDBJ whole genome shotgun (WGS) entry which is preliminary data.</text>
</comment>
<dbReference type="Pfam" id="PF01841">
    <property type="entry name" value="Transglut_core"/>
    <property type="match status" value="1"/>
</dbReference>
<reference evidence="3" key="1">
    <citation type="submission" date="2016-10" db="EMBL/GenBank/DDBJ databases">
        <title>Sequence of Gallionella enrichment culture.</title>
        <authorList>
            <person name="Poehlein A."/>
            <person name="Muehling M."/>
            <person name="Daniel R."/>
        </authorList>
    </citation>
    <scope>NUCLEOTIDE SEQUENCE</scope>
</reference>
<dbReference type="Pfam" id="PF12969">
    <property type="entry name" value="DUF3857"/>
    <property type="match status" value="1"/>
</dbReference>
<gene>
    <name evidence="3" type="ORF">GALL_55200</name>
</gene>
<protein>
    <submittedName>
        <fullName evidence="3">Uncharacterized protein</fullName>
    </submittedName>
</protein>
<name>A0A1J5TA59_9ZZZZ</name>
<dbReference type="Gene3D" id="3.10.620.30">
    <property type="match status" value="1"/>
</dbReference>
<dbReference type="EMBL" id="MLJW01000015">
    <property type="protein sequence ID" value="OIR13136.1"/>
    <property type="molecule type" value="Genomic_DNA"/>
</dbReference>